<evidence type="ECO:0000313" key="2">
    <source>
        <dbReference type="EMBL" id="CAK0791688.1"/>
    </source>
</evidence>
<reference evidence="2" key="1">
    <citation type="submission" date="2023-10" db="EMBL/GenBank/DDBJ databases">
        <authorList>
            <person name="Chen Y."/>
            <person name="Shah S."/>
            <person name="Dougan E. K."/>
            <person name="Thang M."/>
            <person name="Chan C."/>
        </authorList>
    </citation>
    <scope>NUCLEOTIDE SEQUENCE [LARGE SCALE GENOMIC DNA]</scope>
</reference>
<evidence type="ECO:0000313" key="3">
    <source>
        <dbReference type="Proteomes" id="UP001189429"/>
    </source>
</evidence>
<sequence>MVSLAKGPQYMSQVEFTIDRSGEGAVWYDMSSVEGVSGGITMNYTDASGNAQTDVAIPGKFSGSELRVVPAPGIGFPTVLSDKNVQGSCECESFSPSSNRCNTDACYASCPGPLVDNPCGQHRCREWYARQYEDSSSYCGWLYAEGAQTYCWAMDEWKCVDADCGYGGEGQPRKDCSSRYPEDAPANSYSCGHGGSMPGPNGTQWWTSGAGCEDKLVRGVPTNPAPPILVKRRPHSHQLREFALAPRMMRAGMWRAWAMARIWPPIHVVVVVPVWLLSERPREREPDAAGPAQLLHLHHTPTPPSPG</sequence>
<comment type="caution">
    <text evidence="2">The sequence shown here is derived from an EMBL/GenBank/DDBJ whole genome shotgun (WGS) entry which is preliminary data.</text>
</comment>
<evidence type="ECO:0000256" key="1">
    <source>
        <dbReference type="SAM" id="MobiDB-lite"/>
    </source>
</evidence>
<feature type="region of interest" description="Disordered" evidence="1">
    <location>
        <begin position="286"/>
        <end position="307"/>
    </location>
</feature>
<keyword evidence="3" id="KW-1185">Reference proteome</keyword>
<gene>
    <name evidence="2" type="ORF">PCOR1329_LOCUS2498</name>
</gene>
<organism evidence="2 3">
    <name type="scientific">Prorocentrum cordatum</name>
    <dbReference type="NCBI Taxonomy" id="2364126"/>
    <lineage>
        <taxon>Eukaryota</taxon>
        <taxon>Sar</taxon>
        <taxon>Alveolata</taxon>
        <taxon>Dinophyceae</taxon>
        <taxon>Prorocentrales</taxon>
        <taxon>Prorocentraceae</taxon>
        <taxon>Prorocentrum</taxon>
    </lineage>
</organism>
<accession>A0ABN9PK62</accession>
<evidence type="ECO:0008006" key="4">
    <source>
        <dbReference type="Google" id="ProtNLM"/>
    </source>
</evidence>
<dbReference type="Proteomes" id="UP001189429">
    <property type="component" value="Unassembled WGS sequence"/>
</dbReference>
<name>A0ABN9PK62_9DINO</name>
<protein>
    <recommendedName>
        <fullName evidence="4">Cellulase</fullName>
    </recommendedName>
</protein>
<dbReference type="EMBL" id="CAUYUJ010000630">
    <property type="protein sequence ID" value="CAK0791688.1"/>
    <property type="molecule type" value="Genomic_DNA"/>
</dbReference>
<feature type="non-terminal residue" evidence="2">
    <location>
        <position position="307"/>
    </location>
</feature>
<proteinExistence type="predicted"/>